<proteinExistence type="predicted"/>
<evidence type="ECO:0000256" key="1">
    <source>
        <dbReference type="SAM" id="Phobius"/>
    </source>
</evidence>
<protein>
    <submittedName>
        <fullName evidence="2">Uncharacterized protein</fullName>
    </submittedName>
</protein>
<organism evidence="2">
    <name type="scientific">Blautia glucerasea</name>
    <dbReference type="NCBI Taxonomy" id="536633"/>
    <lineage>
        <taxon>Bacteria</taxon>
        <taxon>Bacillati</taxon>
        <taxon>Bacillota</taxon>
        <taxon>Clostridia</taxon>
        <taxon>Lachnospirales</taxon>
        <taxon>Lachnospiraceae</taxon>
        <taxon>Blautia</taxon>
    </lineage>
</organism>
<accession>A0A6N2TYT7</accession>
<sequence length="403" mass="44801">MIRNTVKGMAAALAAILAGAIAVYGSFSDSVKVNNHIAVGDVNIELEEYRKKGSTELPYKKNQTILPGETHSKIPRITNYARPCWVRARICYENQKKEQEGFHDRMLWGISEEWVKRGEYYYYTEVLNRGESVDLFQGIRIPSAWTELHSGQGLGILIEAEAIQAENFLPDFSGMSPWGNQKILACVHEKGRAPSCPAPGTKLSVEFSGKAHKLLAVPGDFFNNLGIAMPGDRFKDTVEVSNTTDQEAEIFFRTKVNSKNKENIELLQQIRLKILMDGKLLYQGTLDSPKLTKNHSLGVVSPSRSGRMVFHLSVPKEWDNSYALREADVQWIFSVSEEDGKTEQDGGKTPYNTDAEIHTAEAKSAVKTGDRSAVETGVLLLVFSSMTVLGILAVLICRKGEKQ</sequence>
<keyword evidence="1" id="KW-0812">Transmembrane</keyword>
<keyword evidence="1" id="KW-1133">Transmembrane helix</keyword>
<evidence type="ECO:0000313" key="2">
    <source>
        <dbReference type="EMBL" id="VYT11095.1"/>
    </source>
</evidence>
<feature type="transmembrane region" description="Helical" evidence="1">
    <location>
        <begin position="377"/>
        <end position="397"/>
    </location>
</feature>
<keyword evidence="1" id="KW-0472">Membrane</keyword>
<gene>
    <name evidence="2" type="ORF">BGLFYP119_01844</name>
</gene>
<dbReference type="RefSeq" id="WP_412110123.1">
    <property type="nucleotide sequence ID" value="NZ_CACRST010000017.1"/>
</dbReference>
<reference evidence="2" key="1">
    <citation type="submission" date="2019-11" db="EMBL/GenBank/DDBJ databases">
        <authorList>
            <person name="Feng L."/>
        </authorList>
    </citation>
    <scope>NUCLEOTIDE SEQUENCE</scope>
    <source>
        <strain evidence="2">BgluceraseaLFYP119</strain>
    </source>
</reference>
<dbReference type="AlphaFoldDB" id="A0A6N2TYT7"/>
<name>A0A6N2TYT7_9FIRM</name>
<dbReference type="EMBL" id="CACRST010000017">
    <property type="protein sequence ID" value="VYT11095.1"/>
    <property type="molecule type" value="Genomic_DNA"/>
</dbReference>